<sequence>MCTSTGGAFFDLFWIKELHSPPEVASFFVNRTVELLMVLSINTVLATFVFYVILTQSASLGSFKYYLLNQLIWAQILEFGLLLTCPVFVGPCLGAFLV</sequence>
<keyword evidence="1" id="KW-0472">Membrane</keyword>
<keyword evidence="1" id="KW-1133">Transmembrane helix</keyword>
<protein>
    <submittedName>
        <fullName evidence="3">Uncharacterized protein</fullName>
    </submittedName>
</protein>
<feature type="transmembrane region" description="Helical" evidence="1">
    <location>
        <begin position="35"/>
        <end position="54"/>
    </location>
</feature>
<dbReference type="WBParaSite" id="Pan_g19599.t1">
    <property type="protein sequence ID" value="Pan_g19599.t1"/>
    <property type="gene ID" value="Pan_g19599"/>
</dbReference>
<organism evidence="2 3">
    <name type="scientific">Panagrellus redivivus</name>
    <name type="common">Microworm</name>
    <dbReference type="NCBI Taxonomy" id="6233"/>
    <lineage>
        <taxon>Eukaryota</taxon>
        <taxon>Metazoa</taxon>
        <taxon>Ecdysozoa</taxon>
        <taxon>Nematoda</taxon>
        <taxon>Chromadorea</taxon>
        <taxon>Rhabditida</taxon>
        <taxon>Tylenchina</taxon>
        <taxon>Panagrolaimomorpha</taxon>
        <taxon>Panagrolaimoidea</taxon>
        <taxon>Panagrolaimidae</taxon>
        <taxon>Panagrellus</taxon>
    </lineage>
</organism>
<dbReference type="Proteomes" id="UP000492821">
    <property type="component" value="Unassembled WGS sequence"/>
</dbReference>
<reference evidence="2" key="1">
    <citation type="journal article" date="2013" name="Genetics">
        <title>The draft genome and transcriptome of Panagrellus redivivus are shaped by the harsh demands of a free-living lifestyle.</title>
        <authorList>
            <person name="Srinivasan J."/>
            <person name="Dillman A.R."/>
            <person name="Macchietto M.G."/>
            <person name="Heikkinen L."/>
            <person name="Lakso M."/>
            <person name="Fracchia K.M."/>
            <person name="Antoshechkin I."/>
            <person name="Mortazavi A."/>
            <person name="Wong G."/>
            <person name="Sternberg P.W."/>
        </authorList>
    </citation>
    <scope>NUCLEOTIDE SEQUENCE [LARGE SCALE GENOMIC DNA]</scope>
    <source>
        <strain evidence="2">MT8872</strain>
    </source>
</reference>
<name>A0A7E4VD37_PANRE</name>
<evidence type="ECO:0000313" key="3">
    <source>
        <dbReference type="WBParaSite" id="Pan_g19599.t1"/>
    </source>
</evidence>
<evidence type="ECO:0000256" key="1">
    <source>
        <dbReference type="SAM" id="Phobius"/>
    </source>
</evidence>
<accession>A0A7E4VD37</accession>
<proteinExistence type="predicted"/>
<dbReference type="AlphaFoldDB" id="A0A7E4VD37"/>
<evidence type="ECO:0000313" key="2">
    <source>
        <dbReference type="Proteomes" id="UP000492821"/>
    </source>
</evidence>
<keyword evidence="2" id="KW-1185">Reference proteome</keyword>
<dbReference type="InterPro" id="IPR019429">
    <property type="entry name" value="7TM_GPCR_serpentine_rcpt_Sri"/>
</dbReference>
<keyword evidence="1" id="KW-0812">Transmembrane</keyword>
<dbReference type="Pfam" id="PF10327">
    <property type="entry name" value="7TM_GPCR_Sri"/>
    <property type="match status" value="1"/>
</dbReference>
<feature type="transmembrane region" description="Helical" evidence="1">
    <location>
        <begin position="66"/>
        <end position="89"/>
    </location>
</feature>
<reference evidence="3" key="2">
    <citation type="submission" date="2020-10" db="UniProtKB">
        <authorList>
            <consortium name="WormBaseParasite"/>
        </authorList>
    </citation>
    <scope>IDENTIFICATION</scope>
</reference>